<evidence type="ECO:0000256" key="10">
    <source>
        <dbReference type="RuleBase" id="RU361189"/>
    </source>
</evidence>
<feature type="transmembrane region" description="Helical" evidence="10">
    <location>
        <begin position="420"/>
        <end position="440"/>
    </location>
</feature>
<feature type="transmembrane region" description="Helical" evidence="10">
    <location>
        <begin position="380"/>
        <end position="408"/>
    </location>
</feature>
<keyword evidence="13" id="KW-1185">Reference proteome</keyword>
<evidence type="ECO:0000256" key="11">
    <source>
        <dbReference type="SAM" id="Coils"/>
    </source>
</evidence>
<dbReference type="PANTHER" id="PTHR11629:SF63">
    <property type="entry name" value="V-TYPE PROTON ATPASE SUBUNIT A"/>
    <property type="match status" value="1"/>
</dbReference>
<evidence type="ECO:0000256" key="6">
    <source>
        <dbReference type="ARBA" id="ARBA00023065"/>
    </source>
</evidence>
<feature type="coiled-coil region" evidence="11">
    <location>
        <begin position="123"/>
        <end position="150"/>
    </location>
</feature>
<protein>
    <recommendedName>
        <fullName evidence="9 10">A-type ATP synthase subunit I</fullName>
    </recommendedName>
</protein>
<dbReference type="InterPro" id="IPR002490">
    <property type="entry name" value="V-ATPase_116kDa_su"/>
</dbReference>
<feature type="transmembrane region" description="Helical" evidence="10">
    <location>
        <begin position="569"/>
        <end position="590"/>
    </location>
</feature>
<evidence type="ECO:0000256" key="5">
    <source>
        <dbReference type="ARBA" id="ARBA00022989"/>
    </source>
</evidence>
<feature type="transmembrane region" description="Helical" evidence="10">
    <location>
        <begin position="505"/>
        <end position="525"/>
    </location>
</feature>
<evidence type="ECO:0000256" key="4">
    <source>
        <dbReference type="ARBA" id="ARBA00022692"/>
    </source>
</evidence>
<gene>
    <name evidence="12" type="ORF">FGU65_02500</name>
</gene>
<keyword evidence="3 10" id="KW-0813">Transport</keyword>
<reference evidence="12" key="1">
    <citation type="submission" date="2019-05" db="EMBL/GenBank/DDBJ databases">
        <title>Methanoculleus sp. FWC-SCC1, a methanogenic archaeon isolated from deep marine cold seep.</title>
        <authorList>
            <person name="Chen Y.-W."/>
            <person name="Chen S.-C."/>
            <person name="Teng N.-H."/>
            <person name="Lai M.-C."/>
        </authorList>
    </citation>
    <scope>NUCLEOTIDE SEQUENCE</scope>
    <source>
        <strain evidence="12">FWC-SCC1</strain>
    </source>
</reference>
<comment type="similarity">
    <text evidence="2 10">Belongs to the V-ATPase 116 kDa subunit family.</text>
</comment>
<evidence type="ECO:0000256" key="9">
    <source>
        <dbReference type="ARBA" id="ARBA00068671"/>
    </source>
</evidence>
<keyword evidence="5 10" id="KW-1133">Transmembrane helix</keyword>
<dbReference type="PANTHER" id="PTHR11629">
    <property type="entry name" value="VACUOLAR PROTON ATPASES"/>
    <property type="match status" value="1"/>
</dbReference>
<evidence type="ECO:0000256" key="7">
    <source>
        <dbReference type="ARBA" id="ARBA00023136"/>
    </source>
</evidence>
<comment type="function">
    <text evidence="8">Component of the A-type ATP synthase that produces ATP from ADP in the presence of a proton gradient across the membrane.</text>
</comment>
<feature type="transmembrane region" description="Helical" evidence="10">
    <location>
        <begin position="460"/>
        <end position="484"/>
    </location>
</feature>
<evidence type="ECO:0000256" key="3">
    <source>
        <dbReference type="ARBA" id="ARBA00022448"/>
    </source>
</evidence>
<evidence type="ECO:0000313" key="12">
    <source>
        <dbReference type="EMBL" id="MDN7023776.1"/>
    </source>
</evidence>
<keyword evidence="6 10" id="KW-0406">Ion transport</keyword>
<name>A0ABT8M780_9EURY</name>
<proteinExistence type="inferred from homology"/>
<feature type="transmembrane region" description="Helical" evidence="10">
    <location>
        <begin position="531"/>
        <end position="557"/>
    </location>
</feature>
<evidence type="ECO:0000256" key="2">
    <source>
        <dbReference type="ARBA" id="ARBA00009904"/>
    </source>
</evidence>
<sequence>MTVLSPAEMLVVTIGVHAAEAEAAARALHESGLVEIRDIHDGPGENAPALTPGERAWYTTASIDYRLKIDRILAAISESVPERKPSLRDLFVPRSTEPTLVPALPFPEITADLDRLIGEGGQAIALQQELAGLRERTAELEADLQAAGRLRTLGVHPEHLGTAAYVTVLAGTVPADAAESVRDAIAALATDEVLLLSHETDETAVFAIATVNGRLPAVEEALAGTAWEPIAAPGLAGTPEEVIRRLEAERAEVRERSQQTVGEIAAIRDALGDLLQAYREEAEMLREEGEVFSLTGSTQEIVVIEGFVRASDRARLEALVEEASGGTSFCRFSPPDPARTPVPVAYQNPAWAQPFEMLTSLFAVPRYGGIDPTVIIAPIIVLYFGFMLGDAGYGLVLVLGAYLGYHLLSRSSRSVRDLTLILLACGVSGIVFGLLQGGFFGDLLPRFFGMELPFTVIDPLAEPVTILVVALAIGVVQINAGLLLGLRQNVAANRTRQGIFEQCSWFILQPAAAVLALGFFGWATLPPAAEIIAVIGAVTGIGMVFVAYGPLGAFRLTNFLGDWLSYTRILALDLATLGIALTINILTGMIAAISPWLVPVAVAFAVVAHTLNLLLQALGGMIHSLRLQYVEFFGKFYTGGGRAFAPFAAVRRHSLRSGGEKRW</sequence>
<comment type="subcellular location">
    <subcellularLocation>
        <location evidence="1">Membrane</location>
        <topology evidence="1">Multi-pass membrane protein</topology>
    </subcellularLocation>
</comment>
<keyword evidence="4 10" id="KW-0812">Transmembrane</keyword>
<evidence type="ECO:0000313" key="13">
    <source>
        <dbReference type="Proteomes" id="UP001168338"/>
    </source>
</evidence>
<keyword evidence="7 10" id="KW-0472">Membrane</keyword>
<evidence type="ECO:0000256" key="8">
    <source>
        <dbReference type="ARBA" id="ARBA00059506"/>
    </source>
</evidence>
<dbReference type="Pfam" id="PF01496">
    <property type="entry name" value="V_ATPase_I"/>
    <property type="match status" value="1"/>
</dbReference>
<evidence type="ECO:0000256" key="1">
    <source>
        <dbReference type="ARBA" id="ARBA00004141"/>
    </source>
</evidence>
<dbReference type="RefSeq" id="WP_301662829.1">
    <property type="nucleotide sequence ID" value="NZ_VCYH01000001.1"/>
</dbReference>
<organism evidence="12 13">
    <name type="scientific">Methanoculleus frigidifontis</name>
    <dbReference type="NCBI Taxonomy" id="2584085"/>
    <lineage>
        <taxon>Archaea</taxon>
        <taxon>Methanobacteriati</taxon>
        <taxon>Methanobacteriota</taxon>
        <taxon>Stenosarchaea group</taxon>
        <taxon>Methanomicrobia</taxon>
        <taxon>Methanomicrobiales</taxon>
        <taxon>Methanomicrobiaceae</taxon>
        <taxon>Methanoculleus</taxon>
    </lineage>
</organism>
<dbReference type="EMBL" id="VCYH01000001">
    <property type="protein sequence ID" value="MDN7023776.1"/>
    <property type="molecule type" value="Genomic_DNA"/>
</dbReference>
<comment type="caution">
    <text evidence="12">The sequence shown here is derived from an EMBL/GenBank/DDBJ whole genome shotgun (WGS) entry which is preliminary data.</text>
</comment>
<dbReference type="Proteomes" id="UP001168338">
    <property type="component" value="Unassembled WGS sequence"/>
</dbReference>
<feature type="coiled-coil region" evidence="11">
    <location>
        <begin position="243"/>
        <end position="288"/>
    </location>
</feature>
<keyword evidence="11" id="KW-0175">Coiled coil</keyword>
<accession>A0ABT8M780</accession>
<feature type="transmembrane region" description="Helical" evidence="10">
    <location>
        <begin position="596"/>
        <end position="618"/>
    </location>
</feature>